<dbReference type="Proteomes" id="UP000613580">
    <property type="component" value="Unassembled WGS sequence"/>
</dbReference>
<accession>A0A8H6TPV9</accession>
<organism evidence="1 2">
    <name type="scientific">Mycena chlorophos</name>
    <name type="common">Agaric fungus</name>
    <name type="synonym">Agaricus chlorophos</name>
    <dbReference type="NCBI Taxonomy" id="658473"/>
    <lineage>
        <taxon>Eukaryota</taxon>
        <taxon>Fungi</taxon>
        <taxon>Dikarya</taxon>
        <taxon>Basidiomycota</taxon>
        <taxon>Agaricomycotina</taxon>
        <taxon>Agaricomycetes</taxon>
        <taxon>Agaricomycetidae</taxon>
        <taxon>Agaricales</taxon>
        <taxon>Marasmiineae</taxon>
        <taxon>Mycenaceae</taxon>
        <taxon>Mycena</taxon>
    </lineage>
</organism>
<dbReference type="EMBL" id="JACAZE010000001">
    <property type="protein sequence ID" value="KAF7323045.1"/>
    <property type="molecule type" value="Genomic_DNA"/>
</dbReference>
<dbReference type="AlphaFoldDB" id="A0A8H6TPV9"/>
<name>A0A8H6TPV9_MYCCL</name>
<reference evidence="1" key="1">
    <citation type="submission" date="2020-05" db="EMBL/GenBank/DDBJ databases">
        <title>Mycena genomes resolve the evolution of fungal bioluminescence.</title>
        <authorList>
            <person name="Tsai I.J."/>
        </authorList>
    </citation>
    <scope>NUCLEOTIDE SEQUENCE</scope>
    <source>
        <strain evidence="1">110903Hualien_Pintung</strain>
    </source>
</reference>
<keyword evidence="2" id="KW-1185">Reference proteome</keyword>
<protein>
    <recommendedName>
        <fullName evidence="3">Mediator complex subunit 16</fullName>
    </recommendedName>
</protein>
<dbReference type="OrthoDB" id="3011175at2759"/>
<evidence type="ECO:0000313" key="2">
    <source>
        <dbReference type="Proteomes" id="UP000613580"/>
    </source>
</evidence>
<gene>
    <name evidence="1" type="ORF">HMN09_00084400</name>
</gene>
<sequence>MQTREPAWWDFQSLLDTPRPVVWASTSVLFYAHSTQPIVAARHLFSTKQFSLQSPTPIASAPASYSPPTVISASAAGDWLYAYFPSSEGDADGVGCLWIRAPPIDTWIVRQFWSHPAGTGVVAAAWLGSPREVGRSTIPAFRPVFPPRGPPTPLTNPTFVLVTEDRRVAVHYQPQYAQGQAPIKIASCSLTEPSNSGADSTATASANIKICFRAAVGLAYNESTIIIATRSKTLASEPRIISQEAPIDLTMELDLPPPPPQPEHLLDWGCWGEDEYIELCEVHMNTAFSDVAPSAPQLAVAILSGGSTADLSHLLAHPTISAAQVGETLYEAIKIVSRSRETSRFTLRSLGIVLETYRLRSKRSSSPQERQDLESRWQAAFDICSIVSCNSAFTDCQQGEAFDLAAVWQLVALCTWVVSFAEKLLRDCVLVINATKVGQMNDPPNVATPIMLHISHPFALKNLHAAVGHVNKFKNKITSLNASEENSHLAKSVLLDLIQCSGVDLRAMESLLSELLVDANKFSVEDAQRSLSLCEPMPAMVPHITTAIERLTQGAVLDRPRLFIKPNELIDGVSMQDGRKDVKRDLVSKSAFQGKVPVMTCASDAYVY</sequence>
<comment type="caution">
    <text evidence="1">The sequence shown here is derived from an EMBL/GenBank/DDBJ whole genome shotgun (WGS) entry which is preliminary data.</text>
</comment>
<evidence type="ECO:0008006" key="3">
    <source>
        <dbReference type="Google" id="ProtNLM"/>
    </source>
</evidence>
<evidence type="ECO:0000313" key="1">
    <source>
        <dbReference type="EMBL" id="KAF7323045.1"/>
    </source>
</evidence>
<proteinExistence type="predicted"/>